<dbReference type="RefSeq" id="WP_068689494.1">
    <property type="nucleotide sequence ID" value="NZ_CP063196.1"/>
</dbReference>
<dbReference type="KEGG" id="thao:NI17_003355"/>
<evidence type="ECO:0000313" key="1">
    <source>
        <dbReference type="EMBL" id="UOE20294.1"/>
    </source>
</evidence>
<protein>
    <submittedName>
        <fullName evidence="1">Prenyltransferase</fullName>
    </submittedName>
</protein>
<dbReference type="Proteomes" id="UP000265719">
    <property type="component" value="Chromosome"/>
</dbReference>
<reference evidence="1" key="1">
    <citation type="submission" date="2020-10" db="EMBL/GenBank/DDBJ databases">
        <title>De novo genome project of the cellulose decomposer Thermobifida halotolerans type strain.</title>
        <authorList>
            <person name="Nagy I."/>
            <person name="Horvath B."/>
            <person name="Kukolya J."/>
            <person name="Nagy I."/>
            <person name="Orsini M."/>
        </authorList>
    </citation>
    <scope>NUCLEOTIDE SEQUENCE</scope>
    <source>
        <strain evidence="1">DSM 44931</strain>
    </source>
</reference>
<dbReference type="OrthoDB" id="3286086at2"/>
<keyword evidence="2" id="KW-1185">Reference proteome</keyword>
<name>A0A399G4U0_9ACTN</name>
<dbReference type="AlphaFoldDB" id="A0A399G4U0"/>
<accession>A0A399G4U0</accession>
<dbReference type="EMBL" id="CP063196">
    <property type="protein sequence ID" value="UOE20294.1"/>
    <property type="molecule type" value="Genomic_DNA"/>
</dbReference>
<dbReference type="InterPro" id="IPR008930">
    <property type="entry name" value="Terpenoid_cyclase/PrenylTrfase"/>
</dbReference>
<gene>
    <name evidence="1" type="ORF">NI17_003355</name>
</gene>
<dbReference type="SUPFAM" id="SSF48239">
    <property type="entry name" value="Terpenoid cyclases/Protein prenyltransferases"/>
    <property type="match status" value="1"/>
</dbReference>
<organism evidence="1 2">
    <name type="scientific">Thermobifida halotolerans</name>
    <dbReference type="NCBI Taxonomy" id="483545"/>
    <lineage>
        <taxon>Bacteria</taxon>
        <taxon>Bacillati</taxon>
        <taxon>Actinomycetota</taxon>
        <taxon>Actinomycetes</taxon>
        <taxon>Streptosporangiales</taxon>
        <taxon>Nocardiopsidaceae</taxon>
        <taxon>Thermobifida</taxon>
    </lineage>
</organism>
<evidence type="ECO:0000313" key="2">
    <source>
        <dbReference type="Proteomes" id="UP000265719"/>
    </source>
</evidence>
<sequence>MGTATRDMLYAAEHFIARNARLLDRYRYAHHFQGDPPRAALAVLDTYRNIDGGYGNALEPELRGHGSQPLATARALRLLDELGALPADTVRGLCRYLTGVTRPDGGVPPVLPNVRYTEVAPWWRDRRDFTGSLNPTAAIAGLLHKHHITGPWRDRATAFCWGRIRTLRWTDAEEADAVCVFLHHAPDRARARAETTRLASVIRAVVDTDPAAQGRVHTPLDLARRPDDLACTLFTDAEIDAHLDALIATQDTDGGWPLTRTWAAGPDAERRGDLTVRHLLTLSAHGRVPRPTPPTVPPPRRRMNVR</sequence>
<proteinExistence type="predicted"/>